<dbReference type="EMBL" id="CP000699">
    <property type="protein sequence ID" value="ABQ68569.1"/>
    <property type="molecule type" value="Genomic_DNA"/>
</dbReference>
<accession>A0A9J9LDY5</accession>
<proteinExistence type="predicted"/>
<evidence type="ECO:0000313" key="2">
    <source>
        <dbReference type="Proteomes" id="UP000001989"/>
    </source>
</evidence>
<dbReference type="AlphaFoldDB" id="A0A9J9LDY5"/>
<dbReference type="KEGG" id="swi:Swit_2210"/>
<keyword evidence="2" id="KW-1185">Reference proteome</keyword>
<dbReference type="Proteomes" id="UP000001989">
    <property type="component" value="Chromosome"/>
</dbReference>
<organism evidence="1 2">
    <name type="scientific">Rhizorhabdus wittichii (strain DSM 6014 / CCUG 31198 / JCM 15750 / NBRC 105917 / EY 4224 / RW1)</name>
    <name type="common">Sphingomonas wittichii</name>
    <dbReference type="NCBI Taxonomy" id="392499"/>
    <lineage>
        <taxon>Bacteria</taxon>
        <taxon>Pseudomonadati</taxon>
        <taxon>Pseudomonadota</taxon>
        <taxon>Alphaproteobacteria</taxon>
        <taxon>Sphingomonadales</taxon>
        <taxon>Sphingomonadaceae</taxon>
        <taxon>Rhizorhabdus</taxon>
    </lineage>
</organism>
<reference evidence="1 2" key="1">
    <citation type="journal article" date="2010" name="J. Bacteriol.">
        <title>Genome sequence of the dioxin-mineralizing bacterium Sphingomonas wittichii RW1.</title>
        <authorList>
            <person name="Miller T.R."/>
            <person name="Delcher A.L."/>
            <person name="Salzberg S.L."/>
            <person name="Saunders E."/>
            <person name="Detter J.C."/>
            <person name="Halden R.U."/>
        </authorList>
    </citation>
    <scope>NUCLEOTIDE SEQUENCE [LARGE SCALE GENOMIC DNA]</scope>
    <source>
        <strain evidence="2">DSM 6014 / CCUG 31198 / JCM 15750 / NBRC 105917 / EY 4224 / RW1</strain>
    </source>
</reference>
<gene>
    <name evidence="1" type="ordered locus">Swit_2210</name>
</gene>
<evidence type="ECO:0000313" key="1">
    <source>
        <dbReference type="EMBL" id="ABQ68569.1"/>
    </source>
</evidence>
<protein>
    <submittedName>
        <fullName evidence="1">Uncharacterized protein</fullName>
    </submittedName>
</protein>
<sequence>MPMQKMTKIFMGLAALLLLYMCSGIMRESRPGAPDPADKISVRADPLMLWIDNQTGEKWSDCEWTLNGDFEYGADLDRQEAGYPLRAFADDSGGRFGLDRKLKSLHIHCREPRTLTVYRTWK</sequence>
<name>A0A9J9LDY5_RHIWR</name>